<dbReference type="NCBIfam" id="TIGR01369">
    <property type="entry name" value="CPSaseII_lrg"/>
    <property type="match status" value="1"/>
</dbReference>
<dbReference type="InterPro" id="IPR005480">
    <property type="entry name" value="CPSase_lsu_oligo"/>
</dbReference>
<evidence type="ECO:0000259" key="18">
    <source>
        <dbReference type="PROSITE" id="PS51855"/>
    </source>
</evidence>
<dbReference type="EMBL" id="ACIP02000002">
    <property type="protein sequence ID" value="EEP28107.1"/>
    <property type="molecule type" value="Genomic_DNA"/>
</dbReference>
<evidence type="ECO:0000256" key="10">
    <source>
        <dbReference type="ARBA" id="ARBA00022840"/>
    </source>
</evidence>
<dbReference type="GO" id="GO:0004087">
    <property type="term" value="F:carbamoyl-phosphate synthase (ammonia) activity"/>
    <property type="evidence" value="ECO:0007669"/>
    <property type="project" value="UniProtKB-EC"/>
</dbReference>
<feature type="domain" description="MGS-like" evidence="18">
    <location>
        <begin position="932"/>
        <end position="1071"/>
    </location>
</feature>
<dbReference type="HOGENOM" id="CLU_000513_1_3_9"/>
<dbReference type="UniPathway" id="UPA00068">
    <property type="reaction ID" value="UER00171"/>
</dbReference>
<dbReference type="PRINTS" id="PR00098">
    <property type="entry name" value="CPSASE"/>
</dbReference>
<feature type="binding site" evidence="16">
    <location>
        <position position="709"/>
    </location>
    <ligand>
        <name>ATP</name>
        <dbReference type="ChEBI" id="CHEBI:30616"/>
        <label>2</label>
    </ligand>
</feature>
<evidence type="ECO:0000256" key="16">
    <source>
        <dbReference type="HAMAP-Rule" id="MF_01210"/>
    </source>
</evidence>
<feature type="binding site" evidence="16">
    <location>
        <position position="298"/>
    </location>
    <ligand>
        <name>Mn(2+)</name>
        <dbReference type="ChEBI" id="CHEBI:29035"/>
        <label>2</label>
    </ligand>
</feature>
<comment type="similarity">
    <text evidence="3 16">Belongs to the CarB family.</text>
</comment>
<dbReference type="InterPro" id="IPR005479">
    <property type="entry name" value="CPAse_ATP-bd"/>
</dbReference>
<comment type="catalytic activity">
    <reaction evidence="15 16">
        <text>hydrogencarbonate + L-glutamine + 2 ATP + H2O = carbamoyl phosphate + L-glutamate + 2 ADP + phosphate + 2 H(+)</text>
        <dbReference type="Rhea" id="RHEA:18633"/>
        <dbReference type="ChEBI" id="CHEBI:15377"/>
        <dbReference type="ChEBI" id="CHEBI:15378"/>
        <dbReference type="ChEBI" id="CHEBI:17544"/>
        <dbReference type="ChEBI" id="CHEBI:29985"/>
        <dbReference type="ChEBI" id="CHEBI:30616"/>
        <dbReference type="ChEBI" id="CHEBI:43474"/>
        <dbReference type="ChEBI" id="CHEBI:58228"/>
        <dbReference type="ChEBI" id="CHEBI:58359"/>
        <dbReference type="ChEBI" id="CHEBI:456216"/>
        <dbReference type="EC" id="6.3.5.5"/>
    </reaction>
</comment>
<comment type="domain">
    <text evidence="16">The large subunit is composed of 2 ATP-grasp domains that are involved in binding the 2 ATP molecules needed for carbamoyl phosphate synthesis. The N-terminal ATP-grasp domain (referred to as the carboxyphosphate synthetic component) catalyzes the ATP-dependent phosphorylation of hydrogencarbonate to carboxyphosphate and the subsequent nucleophilic attack by ammonia to form a carbamate intermediate. The C-terminal ATP-grasp domain (referred to as the carbamoyl phosphate synthetic component) then catalyzes the phosphorylation of carbamate with the second ATP to form the end product carbamoyl phosphate. The reactive and unstable enzyme intermediates are sequentially channeled from one active site to the next through the interior of the protein over a distance of at least 96 A.</text>
</comment>
<evidence type="ECO:0000256" key="9">
    <source>
        <dbReference type="ARBA" id="ARBA00022741"/>
    </source>
</evidence>
<comment type="cofactor">
    <cofactor evidence="1">
        <name>Mn(2+)</name>
        <dbReference type="ChEBI" id="CHEBI:29035"/>
    </cofactor>
</comment>
<dbReference type="HAMAP" id="MF_01210_B">
    <property type="entry name" value="CPSase_L_chain_B"/>
    <property type="match status" value="1"/>
</dbReference>
<dbReference type="PANTHER" id="PTHR11405:SF53">
    <property type="entry name" value="CARBAMOYL-PHOSPHATE SYNTHASE [AMMONIA], MITOCHONDRIAL"/>
    <property type="match status" value="1"/>
</dbReference>
<dbReference type="InterPro" id="IPR013815">
    <property type="entry name" value="ATP_grasp_subdomain_1"/>
</dbReference>
<dbReference type="FunFam" id="3.30.470.20:FF:000001">
    <property type="entry name" value="Carbamoyl-phosphate synthase large chain"/>
    <property type="match status" value="1"/>
</dbReference>
<evidence type="ECO:0000259" key="17">
    <source>
        <dbReference type="PROSITE" id="PS50975"/>
    </source>
</evidence>
<evidence type="ECO:0000256" key="4">
    <source>
        <dbReference type="ARBA" id="ARBA00022571"/>
    </source>
</evidence>
<feature type="binding site" evidence="16">
    <location>
        <position position="779"/>
    </location>
    <ligand>
        <name>ATP</name>
        <dbReference type="ChEBI" id="CHEBI:30616"/>
        <label>2</label>
    </ligand>
</feature>
<dbReference type="InterPro" id="IPR011607">
    <property type="entry name" value="MGS-like_dom"/>
</dbReference>
<dbReference type="CDD" id="cd01424">
    <property type="entry name" value="MGS_CPS_II"/>
    <property type="match status" value="1"/>
</dbReference>
<feature type="region of interest" description="Allosteric domain" evidence="16">
    <location>
        <begin position="932"/>
        <end position="1071"/>
    </location>
</feature>
<feature type="binding site" evidence="16">
    <location>
        <position position="780"/>
    </location>
    <ligand>
        <name>ATP</name>
        <dbReference type="ChEBI" id="CHEBI:30616"/>
        <label>2</label>
    </ligand>
</feature>
<dbReference type="Proteomes" id="UP000003494">
    <property type="component" value="Unassembled WGS sequence"/>
</dbReference>
<comment type="subunit">
    <text evidence="16">Composed of two chains; the small (or glutamine) chain promotes the hydrolysis of glutamine to ammonia, which is used by the large (or ammonia) chain to synthesize carbamoyl phosphate. Tetramer of heterodimers (alpha,beta)4.</text>
</comment>
<feature type="binding site" evidence="16">
    <location>
        <position position="284"/>
    </location>
    <ligand>
        <name>Mn(2+)</name>
        <dbReference type="ChEBI" id="CHEBI:29035"/>
        <label>1</label>
    </ligand>
</feature>
<dbReference type="SUPFAM" id="SSF56059">
    <property type="entry name" value="Glutathione synthetase ATP-binding domain-like"/>
    <property type="match status" value="2"/>
</dbReference>
<keyword evidence="20" id="KW-1185">Reference proteome</keyword>
<dbReference type="Gene3D" id="3.30.470.20">
    <property type="entry name" value="ATP-grasp fold, B domain"/>
    <property type="match status" value="2"/>
</dbReference>
<feature type="binding site" evidence="16">
    <location>
        <position position="300"/>
    </location>
    <ligand>
        <name>Mg(2+)</name>
        <dbReference type="ChEBI" id="CHEBI:18420"/>
        <label>2</label>
    </ligand>
</feature>
<sequence>MPRDTSIKKVLVIGSGPIVIGQAAEFDYAGTQACRSLREEGVEVVLVNSNPATIMTDQEIADQVYIEPLTAEVVEQIILKEKPDSVLPTLGGQAGLNLGMELAESGFLEKNGVRLIGTTPQTIFKAEDRQGFKDTMEKIGEPIASSKVVHNVEDGIAFTKTIGYPVVLRPAYTLGGSGGGIAKNENELIEILTNGLRLSRVHEVLVERYIGGWKEIEYEVMRDAAGNVITVCNMENIDPVGVHTGDSIVVAPSQTLSDKEYQMLRTSALRIIDEIGITGGCNVQYALNPDSFEYCVIEVNPRVSRSSALASKATGYPIAKVTAKIALGYRLDEIKNSITGKTMASFEPMLDYCVVKIPRLPFDKFITAQRKLTTQMKATGEVMSICDSFEGALMKAIRSMEQHVDSLLSYDFSNRTDEELKAELALVDDRRIWRIAAALRQGIRPDTIHQITKVDLWFIDKIAILTEMEKRLKSESLTTELLREAKRLEFPDELIAKLCGMETEEVKRLRYEKGIRAIYKIVDTCAAEFDAETPYYYSVYSRGENEASQTRDRKKVLVLGSGPIRIGQGIEFDFCSVHATWAFSRAGYETIIVNNNPETVSTDFDVADKLYFEPLTAEDVRNIVDIEKPDGAVVQFGGQTAIKLTQDLIQMGVPIWGTRAEDVDAAEDRELFDEILQKTGIPRASGGTVYTAKEAKEVANRIGYPVLVRPSYVLGGQGMQIAFNDEEIEDFIGIINRIAQDHPILVDKYLQGKEIEVDAICDGDNILIPGIMEHIERTGIHSGDSISVYPAHTISDSVKKKLEDYTERLAMALHVKGMINIQFINIDEDVYVIEVNPRSSRTVPYISKVTGIPIVDLATRAICGEKIVDMGYEPGLQPEADYVAIKMPVFSFEKLRGAEISLGPEMKSTGECLGIARTFHEALYKAFSGAGVCLPKYRQMIMTVADQFKEESVQVARRFAALGYKIYSTRGTAKYLQERGIDALWVNKISQESPNVMDLILGHKIDLVIDIPTEGHGDKNRDGFLIRRNAIETGVYCITAIDTANALASAMENKYTEFTLIDIAKVKKQWA</sequence>
<dbReference type="InterPro" id="IPR016185">
    <property type="entry name" value="PreATP-grasp_dom_sf"/>
</dbReference>
<comment type="catalytic activity">
    <reaction evidence="14 16">
        <text>hydrogencarbonate + NH4(+) + 2 ATP = carbamoyl phosphate + 2 ADP + phosphate + 2 H(+)</text>
        <dbReference type="Rhea" id="RHEA:18029"/>
        <dbReference type="ChEBI" id="CHEBI:15378"/>
        <dbReference type="ChEBI" id="CHEBI:17544"/>
        <dbReference type="ChEBI" id="CHEBI:28938"/>
        <dbReference type="ChEBI" id="CHEBI:30616"/>
        <dbReference type="ChEBI" id="CHEBI:43474"/>
        <dbReference type="ChEBI" id="CHEBI:58228"/>
        <dbReference type="ChEBI" id="CHEBI:456216"/>
        <dbReference type="EC" id="6.3.4.16"/>
    </reaction>
</comment>
<dbReference type="InterPro" id="IPR005483">
    <property type="entry name" value="CPSase_dom"/>
</dbReference>
<feature type="binding site" evidence="16">
    <location>
        <position position="834"/>
    </location>
    <ligand>
        <name>Mg(2+)</name>
        <dbReference type="ChEBI" id="CHEBI:18420"/>
        <label>3</label>
    </ligand>
</feature>
<feature type="binding site" evidence="16">
    <location>
        <position position="836"/>
    </location>
    <ligand>
        <name>Mn(2+)</name>
        <dbReference type="ChEBI" id="CHEBI:29035"/>
        <label>4</label>
    </ligand>
</feature>
<dbReference type="InterPro" id="IPR058047">
    <property type="entry name" value="CPSase_preATP-grasp"/>
</dbReference>
<dbReference type="EC" id="6.3.4.16" evidence="16"/>
<dbReference type="EC" id="6.3.5.5" evidence="16"/>
<feature type="binding site" evidence="16">
    <location>
        <position position="781"/>
    </location>
    <ligand>
        <name>ATP</name>
        <dbReference type="ChEBI" id="CHEBI:30616"/>
        <label>2</label>
    </ligand>
</feature>
<dbReference type="SMART" id="SM01096">
    <property type="entry name" value="CPSase_L_D3"/>
    <property type="match status" value="1"/>
</dbReference>
<dbReference type="SUPFAM" id="SSF52440">
    <property type="entry name" value="PreATP-grasp domain"/>
    <property type="match status" value="2"/>
</dbReference>
<organism evidence="19 20">
    <name type="scientific">Shuttleworthella satelles DSM 14600</name>
    <dbReference type="NCBI Taxonomy" id="626523"/>
    <lineage>
        <taxon>Bacteria</taxon>
        <taxon>Bacillati</taxon>
        <taxon>Bacillota</taxon>
        <taxon>Clostridia</taxon>
        <taxon>Lachnospirales</taxon>
        <taxon>Lachnospiraceae</taxon>
        <taxon>Shuttleworthella</taxon>
    </lineage>
</organism>
<evidence type="ECO:0000256" key="6">
    <source>
        <dbReference type="ARBA" id="ARBA00022605"/>
    </source>
</evidence>
<feature type="binding site" evidence="16">
    <location>
        <position position="834"/>
    </location>
    <ligand>
        <name>Mg(2+)</name>
        <dbReference type="ChEBI" id="CHEBI:18420"/>
        <label>4</label>
    </ligand>
</feature>
<feature type="binding site" evidence="16">
    <location>
        <position position="243"/>
    </location>
    <ligand>
        <name>ATP</name>
        <dbReference type="ChEBI" id="CHEBI:30616"/>
        <label>1</label>
    </ligand>
</feature>
<feature type="binding site" evidence="16">
    <location>
        <position position="748"/>
    </location>
    <ligand>
        <name>ATP</name>
        <dbReference type="ChEBI" id="CHEBI:30616"/>
        <label>2</label>
    </ligand>
</feature>
<feature type="binding site" evidence="16">
    <location>
        <position position="834"/>
    </location>
    <ligand>
        <name>Mn(2+)</name>
        <dbReference type="ChEBI" id="CHEBI:29035"/>
        <label>3</label>
    </ligand>
</feature>
<dbReference type="Gene3D" id="3.40.50.1380">
    <property type="entry name" value="Methylglyoxal synthase-like domain"/>
    <property type="match status" value="1"/>
</dbReference>
<dbReference type="PROSITE" id="PS00867">
    <property type="entry name" value="CPSASE_2"/>
    <property type="match status" value="2"/>
</dbReference>
<keyword evidence="4 16" id="KW-0055">Arginine biosynthesis</keyword>
<dbReference type="SMART" id="SM00851">
    <property type="entry name" value="MGS"/>
    <property type="match status" value="1"/>
</dbReference>
<feature type="binding site" evidence="16">
    <location>
        <position position="210"/>
    </location>
    <ligand>
        <name>ATP</name>
        <dbReference type="ChEBI" id="CHEBI:30616"/>
        <label>1</label>
    </ligand>
</feature>
<dbReference type="GO" id="GO:0044205">
    <property type="term" value="P:'de novo' UMP biosynthetic process"/>
    <property type="evidence" value="ECO:0007669"/>
    <property type="project" value="UniProtKB-UniRule"/>
</dbReference>
<keyword evidence="10 16" id="KW-0067">ATP-binding</keyword>
<feature type="binding site" evidence="16">
    <location>
        <position position="782"/>
    </location>
    <ligand>
        <name>ATP</name>
        <dbReference type="ChEBI" id="CHEBI:30616"/>
        <label>2</label>
    </ligand>
</feature>
<feature type="binding site" evidence="16">
    <location>
        <position position="298"/>
    </location>
    <ligand>
        <name>ATP</name>
        <dbReference type="ChEBI" id="CHEBI:30616"/>
        <label>1</label>
    </ligand>
</feature>
<dbReference type="GO" id="GO:0005737">
    <property type="term" value="C:cytoplasm"/>
    <property type="evidence" value="ECO:0007669"/>
    <property type="project" value="TreeGrafter"/>
</dbReference>
<evidence type="ECO:0000256" key="2">
    <source>
        <dbReference type="ARBA" id="ARBA00005077"/>
    </source>
</evidence>
<feature type="binding site" evidence="16">
    <location>
        <position position="300"/>
    </location>
    <ligand>
        <name>Mn(2+)</name>
        <dbReference type="ChEBI" id="CHEBI:29035"/>
        <label>2</label>
    </ligand>
</feature>
<evidence type="ECO:0000256" key="11">
    <source>
        <dbReference type="ARBA" id="ARBA00022842"/>
    </source>
</evidence>
<feature type="binding site" evidence="16">
    <location>
        <position position="284"/>
    </location>
    <ligand>
        <name>Mg(2+)</name>
        <dbReference type="ChEBI" id="CHEBI:18420"/>
        <label>1</label>
    </ligand>
</feature>
<feature type="binding site" evidence="16">
    <location>
        <position position="176"/>
    </location>
    <ligand>
        <name>ATP</name>
        <dbReference type="ChEBI" id="CHEBI:30616"/>
        <label>1</label>
    </ligand>
</feature>
<dbReference type="Gene3D" id="3.30.1490.20">
    <property type="entry name" value="ATP-grasp fold, A domain"/>
    <property type="match status" value="1"/>
</dbReference>
<dbReference type="Gene3D" id="3.40.50.20">
    <property type="match status" value="2"/>
</dbReference>
<feature type="binding site" evidence="16">
    <location>
        <position position="822"/>
    </location>
    <ligand>
        <name>ATP</name>
        <dbReference type="ChEBI" id="CHEBI:30616"/>
        <label>2</label>
    </ligand>
</feature>
<reference evidence="19" key="1">
    <citation type="submission" date="2009-04" db="EMBL/GenBank/DDBJ databases">
        <authorList>
            <person name="Weinstock G."/>
            <person name="Sodergren E."/>
            <person name="Clifton S."/>
            <person name="Fulton L."/>
            <person name="Fulton B."/>
            <person name="Courtney L."/>
            <person name="Fronick C."/>
            <person name="Harrison M."/>
            <person name="Strong C."/>
            <person name="Farmer C."/>
            <person name="Delahaunty K."/>
            <person name="Markovic C."/>
            <person name="Hall O."/>
            <person name="Minx P."/>
            <person name="Tomlinson C."/>
            <person name="Mitreva M."/>
            <person name="Nelson J."/>
            <person name="Hou S."/>
            <person name="Wollam A."/>
            <person name="Pepin K.H."/>
            <person name="Johnson M."/>
            <person name="Bhonagiri V."/>
            <person name="Nash W.E."/>
            <person name="Warren W."/>
            <person name="Chinwalla A."/>
            <person name="Mardis E.R."/>
            <person name="Wilson R.K."/>
        </authorList>
    </citation>
    <scope>NUCLEOTIDE SEQUENCE [LARGE SCALE GENOMIC DNA]</scope>
    <source>
        <strain evidence="19">DSM 14600</strain>
    </source>
</reference>
<feature type="domain" description="ATP-grasp" evidence="17">
    <location>
        <begin position="673"/>
        <end position="863"/>
    </location>
</feature>
<comment type="cofactor">
    <cofactor evidence="16">
        <name>Mg(2+)</name>
        <dbReference type="ChEBI" id="CHEBI:18420"/>
    </cofactor>
    <cofactor evidence="16">
        <name>Mn(2+)</name>
        <dbReference type="ChEBI" id="CHEBI:29035"/>
    </cofactor>
    <text evidence="16">Binds 4 Mg(2+) or Mn(2+) ions per subunit.</text>
</comment>
<dbReference type="GO" id="GO:0004088">
    <property type="term" value="F:carbamoyl-phosphate synthase (glutamine-hydrolyzing) activity"/>
    <property type="evidence" value="ECO:0007669"/>
    <property type="project" value="UniProtKB-UniRule"/>
</dbReference>
<gene>
    <name evidence="16 19" type="primary">carB</name>
    <name evidence="19" type="ORF">GCWU000342_00915</name>
</gene>
<evidence type="ECO:0000256" key="5">
    <source>
        <dbReference type="ARBA" id="ARBA00022598"/>
    </source>
</evidence>
<dbReference type="RefSeq" id="WP_006905926.1">
    <property type="nucleotide sequence ID" value="NZ_GG665866.1"/>
</dbReference>
<dbReference type="Gene3D" id="1.10.1030.10">
    <property type="entry name" value="Carbamoyl-phosphate synthetase, large subunit oligomerisation domain"/>
    <property type="match status" value="1"/>
</dbReference>
<feature type="binding site" evidence="16">
    <location>
        <position position="129"/>
    </location>
    <ligand>
        <name>ATP</name>
        <dbReference type="ChEBI" id="CHEBI:30616"/>
        <label>1</label>
    </ligand>
</feature>
<feature type="binding site" evidence="16">
    <location>
        <position position="822"/>
    </location>
    <ligand>
        <name>Mn(2+)</name>
        <dbReference type="ChEBI" id="CHEBI:29035"/>
        <label>3</label>
    </ligand>
</feature>
<feature type="domain" description="ATP-grasp" evidence="17">
    <location>
        <begin position="133"/>
        <end position="327"/>
    </location>
</feature>
<dbReference type="STRING" id="626523.GCWU000342_00915"/>
<feature type="binding site" evidence="16">
    <location>
        <position position="836"/>
    </location>
    <ligand>
        <name>Mg(2+)</name>
        <dbReference type="ChEBI" id="CHEBI:18420"/>
        <label>4</label>
    </ligand>
</feature>
<keyword evidence="8 16" id="KW-0677">Repeat</keyword>
<dbReference type="AlphaFoldDB" id="C4GAG4"/>
<dbReference type="Pfam" id="PF02142">
    <property type="entry name" value="MGS"/>
    <property type="match status" value="1"/>
</dbReference>
<feature type="region of interest" description="Carboxyphosphate synthetic domain" evidence="16">
    <location>
        <begin position="1"/>
        <end position="401"/>
    </location>
</feature>
<protein>
    <recommendedName>
        <fullName evidence="16">Carbamoyl phosphate synthase large chain</fullName>
        <ecNumber evidence="16">6.3.4.16</ecNumber>
        <ecNumber evidence="16">6.3.5.5</ecNumber>
    </recommendedName>
    <alternativeName>
        <fullName evidence="16">Carbamoyl phosphate synthetase ammonia chain</fullName>
    </alternativeName>
</protein>
<feature type="binding site" evidence="16">
    <location>
        <position position="215"/>
    </location>
    <ligand>
        <name>ATP</name>
        <dbReference type="ChEBI" id="CHEBI:30616"/>
        <label>1</label>
    </ligand>
</feature>
<feature type="binding site" evidence="16">
    <location>
        <position position="298"/>
    </location>
    <ligand>
        <name>Mn(2+)</name>
        <dbReference type="ChEBI" id="CHEBI:29035"/>
        <label>1</label>
    </ligand>
</feature>
<comment type="caution">
    <text evidence="16">Lacks conserved residue(s) required for the propagation of feature annotation.</text>
</comment>
<evidence type="ECO:0000256" key="7">
    <source>
        <dbReference type="ARBA" id="ARBA00022723"/>
    </source>
</evidence>
<feature type="binding site" evidence="16">
    <location>
        <position position="169"/>
    </location>
    <ligand>
        <name>ATP</name>
        <dbReference type="ChEBI" id="CHEBI:30616"/>
        <label>1</label>
    </ligand>
</feature>
<keyword evidence="5 16" id="KW-0436">Ligase</keyword>
<feature type="binding site" evidence="16">
    <location>
        <position position="241"/>
    </location>
    <ligand>
        <name>ATP</name>
        <dbReference type="ChEBI" id="CHEBI:30616"/>
        <label>1</label>
    </ligand>
</feature>
<dbReference type="InterPro" id="IPR033937">
    <property type="entry name" value="MGS_CPS_CarB"/>
</dbReference>
<dbReference type="GO" id="GO:0006526">
    <property type="term" value="P:L-arginine biosynthetic process"/>
    <property type="evidence" value="ECO:0007669"/>
    <property type="project" value="UniProtKB-UniRule"/>
</dbReference>
<dbReference type="NCBIfam" id="NF009455">
    <property type="entry name" value="PRK12815.1"/>
    <property type="match status" value="1"/>
</dbReference>
<feature type="binding site" evidence="16">
    <location>
        <position position="750"/>
    </location>
    <ligand>
        <name>ATP</name>
        <dbReference type="ChEBI" id="CHEBI:30616"/>
        <label>2</label>
    </ligand>
</feature>
<dbReference type="Pfam" id="PF02786">
    <property type="entry name" value="CPSase_L_D2"/>
    <property type="match status" value="2"/>
</dbReference>
<evidence type="ECO:0000256" key="8">
    <source>
        <dbReference type="ARBA" id="ARBA00022737"/>
    </source>
</evidence>
<feature type="binding site" evidence="16">
    <location>
        <position position="834"/>
    </location>
    <ligand>
        <name>Mn(2+)</name>
        <dbReference type="ChEBI" id="CHEBI:29035"/>
        <label>4</label>
    </ligand>
</feature>
<dbReference type="Pfam" id="PF02787">
    <property type="entry name" value="CPSase_L_D3"/>
    <property type="match status" value="1"/>
</dbReference>
<dbReference type="FunFam" id="1.10.1030.10:FF:000002">
    <property type="entry name" value="Carbamoyl-phosphate synthase large chain"/>
    <property type="match status" value="1"/>
</dbReference>
<dbReference type="PANTHER" id="PTHR11405">
    <property type="entry name" value="CARBAMOYLTRANSFERASE FAMILY MEMBER"/>
    <property type="match status" value="1"/>
</dbReference>
<dbReference type="InterPro" id="IPR036897">
    <property type="entry name" value="CarbamoylP_synth_lsu_oligo_sf"/>
</dbReference>
<dbReference type="GO" id="GO:0046872">
    <property type="term" value="F:metal ion binding"/>
    <property type="evidence" value="ECO:0007669"/>
    <property type="project" value="UniProtKB-KW"/>
</dbReference>
<comment type="pathway">
    <text evidence="16">Pyrimidine metabolism; UMP biosynthesis via de novo pathway; (S)-dihydroorotate from bicarbonate: step 1/3.</text>
</comment>
<keyword evidence="7" id="KW-0479">Metal-binding</keyword>
<dbReference type="PROSITE" id="PS00866">
    <property type="entry name" value="CPSASE_1"/>
    <property type="match status" value="2"/>
</dbReference>
<dbReference type="SUPFAM" id="SSF52335">
    <property type="entry name" value="Methylglyoxal synthase-like"/>
    <property type="match status" value="1"/>
</dbReference>
<dbReference type="GO" id="GO:0006541">
    <property type="term" value="P:glutamine metabolic process"/>
    <property type="evidence" value="ECO:0007669"/>
    <property type="project" value="TreeGrafter"/>
</dbReference>
<dbReference type="NCBIfam" id="NF003671">
    <property type="entry name" value="PRK05294.1"/>
    <property type="match status" value="1"/>
</dbReference>
<feature type="binding site" evidence="16">
    <location>
        <position position="284"/>
    </location>
    <ligand>
        <name>ATP</name>
        <dbReference type="ChEBI" id="CHEBI:30616"/>
        <label>1</label>
    </ligand>
</feature>
<feature type="binding site" evidence="16">
    <location>
        <position position="298"/>
    </location>
    <ligand>
        <name>Mg(2+)</name>
        <dbReference type="ChEBI" id="CHEBI:18420"/>
        <label>1</label>
    </ligand>
</feature>
<evidence type="ECO:0000256" key="1">
    <source>
        <dbReference type="ARBA" id="ARBA00001936"/>
    </source>
</evidence>
<accession>C4GAG4</accession>
<keyword evidence="9 16" id="KW-0547">Nucleotide-binding</keyword>
<evidence type="ECO:0000313" key="20">
    <source>
        <dbReference type="Proteomes" id="UP000003494"/>
    </source>
</evidence>
<feature type="binding site" evidence="16">
    <location>
        <position position="834"/>
    </location>
    <ligand>
        <name>ATP</name>
        <dbReference type="ChEBI" id="CHEBI:30616"/>
        <label>2</label>
    </ligand>
</feature>
<keyword evidence="11" id="KW-0460">Magnesium</keyword>
<feature type="binding site" evidence="16">
    <location>
        <position position="208"/>
    </location>
    <ligand>
        <name>ATP</name>
        <dbReference type="ChEBI" id="CHEBI:30616"/>
        <label>1</label>
    </ligand>
</feature>
<dbReference type="GO" id="GO:0005524">
    <property type="term" value="F:ATP binding"/>
    <property type="evidence" value="ECO:0007669"/>
    <property type="project" value="UniProtKB-UniRule"/>
</dbReference>
<dbReference type="SUPFAM" id="SSF48108">
    <property type="entry name" value="Carbamoyl phosphate synthetase, large subunit connection domain"/>
    <property type="match status" value="1"/>
</dbReference>
<feature type="binding site" evidence="16">
    <location>
        <position position="754"/>
    </location>
    <ligand>
        <name>ATP</name>
        <dbReference type="ChEBI" id="CHEBI:30616"/>
        <label>2</label>
    </ligand>
</feature>
<keyword evidence="12 16" id="KW-0665">Pyrimidine biosynthesis</keyword>
<dbReference type="InterPro" id="IPR006275">
    <property type="entry name" value="CPSase_lsu"/>
</dbReference>
<evidence type="ECO:0000256" key="12">
    <source>
        <dbReference type="ARBA" id="ARBA00022975"/>
    </source>
</evidence>
<dbReference type="InterPro" id="IPR011761">
    <property type="entry name" value="ATP-grasp"/>
</dbReference>
<comment type="pathway">
    <text evidence="2 16">Amino-acid biosynthesis; L-arginine biosynthesis; carbamoyl phosphate from bicarbonate: step 1/1.</text>
</comment>
<evidence type="ECO:0000256" key="13">
    <source>
        <dbReference type="ARBA" id="ARBA00023211"/>
    </source>
</evidence>
<evidence type="ECO:0000313" key="19">
    <source>
        <dbReference type="EMBL" id="EEP28107.1"/>
    </source>
</evidence>
<feature type="binding site" evidence="16">
    <location>
        <position position="298"/>
    </location>
    <ligand>
        <name>Mg(2+)</name>
        <dbReference type="ChEBI" id="CHEBI:18420"/>
        <label>2</label>
    </ligand>
</feature>
<dbReference type="FunFam" id="3.40.50.20:FF:000001">
    <property type="entry name" value="Carbamoyl-phosphate synthase large chain"/>
    <property type="match status" value="2"/>
</dbReference>
<keyword evidence="13" id="KW-0464">Manganese</keyword>
<feature type="binding site" evidence="16">
    <location>
        <position position="175"/>
    </location>
    <ligand>
        <name>ATP</name>
        <dbReference type="ChEBI" id="CHEBI:30616"/>
        <label>1</label>
    </ligand>
</feature>
<dbReference type="eggNOG" id="COG0458">
    <property type="taxonomic scope" value="Bacteria"/>
</dbReference>
<feature type="binding site" evidence="16">
    <location>
        <position position="822"/>
    </location>
    <ligand>
        <name>Mg(2+)</name>
        <dbReference type="ChEBI" id="CHEBI:18420"/>
        <label>3</label>
    </ligand>
</feature>
<dbReference type="SMART" id="SM01209">
    <property type="entry name" value="GARS_A"/>
    <property type="match status" value="1"/>
</dbReference>
<evidence type="ECO:0000256" key="3">
    <source>
        <dbReference type="ARBA" id="ARBA00009799"/>
    </source>
</evidence>
<dbReference type="PROSITE" id="PS51855">
    <property type="entry name" value="MGS"/>
    <property type="match status" value="1"/>
</dbReference>
<name>C4GAG4_9FIRM</name>
<dbReference type="PROSITE" id="PS50975">
    <property type="entry name" value="ATP_GRASP"/>
    <property type="match status" value="2"/>
</dbReference>
<keyword evidence="6 16" id="KW-0028">Amino-acid biosynthesis</keyword>
<dbReference type="FunFam" id="3.30.470.20:FF:000026">
    <property type="entry name" value="Carbamoyl-phosphate synthase large chain"/>
    <property type="match status" value="1"/>
</dbReference>
<dbReference type="Pfam" id="PF25596">
    <property type="entry name" value="CPSase_L_D1"/>
    <property type="match status" value="2"/>
</dbReference>
<comment type="function">
    <text evidence="16">Large subunit of the glutamine-dependent carbamoyl phosphate synthetase (CPSase). CPSase catalyzes the formation of carbamoyl phosphate from the ammonia moiety of glutamine, carbonate, and phosphate donated by ATP, constituting the first step of 2 biosynthetic pathways, one leading to arginine and/or urea and the other to pyrimidine nucleotides. The large subunit (synthetase) binds the substrates ammonia (free or transferred from glutamine from the small subunit), hydrogencarbonate and ATP and carries out an ATP-coupled ligase reaction, activating hydrogencarbonate by forming carboxy phosphate which reacts with ammonia to form carbamoyl phosphate.</text>
</comment>
<proteinExistence type="inferred from homology"/>
<feature type="binding site" evidence="16">
    <location>
        <position position="242"/>
    </location>
    <ligand>
        <name>ATP</name>
        <dbReference type="ChEBI" id="CHEBI:30616"/>
        <label>1</label>
    </ligand>
</feature>
<evidence type="ECO:0000256" key="15">
    <source>
        <dbReference type="ARBA" id="ARBA00048816"/>
    </source>
</evidence>
<evidence type="ECO:0000256" key="14">
    <source>
        <dbReference type="ARBA" id="ARBA00047359"/>
    </source>
</evidence>
<dbReference type="InterPro" id="IPR036914">
    <property type="entry name" value="MGS-like_dom_sf"/>
</dbReference>
<comment type="caution">
    <text evidence="19">The sequence shown here is derived from an EMBL/GenBank/DDBJ whole genome shotgun (WGS) entry which is preliminary data.</text>
</comment>
<dbReference type="UniPathway" id="UPA00070">
    <property type="reaction ID" value="UER00115"/>
</dbReference>